<dbReference type="STRING" id="61595.SAMN05421644_12635"/>
<dbReference type="RefSeq" id="WP_091334087.1">
    <property type="nucleotide sequence ID" value="NZ_FNOW01000026.1"/>
</dbReference>
<evidence type="ECO:0000313" key="1">
    <source>
        <dbReference type="EMBL" id="SDY05439.1"/>
    </source>
</evidence>
<gene>
    <name evidence="1" type="ORF">SAMN05421644_12635</name>
</gene>
<proteinExistence type="predicted"/>
<protein>
    <submittedName>
        <fullName evidence="1">Uncharacterized protein</fullName>
    </submittedName>
</protein>
<keyword evidence="2" id="KW-1185">Reference proteome</keyword>
<dbReference type="Proteomes" id="UP000198672">
    <property type="component" value="Unassembled WGS sequence"/>
</dbReference>
<accession>A0A1H3GSY0</accession>
<name>A0A1H3GSY0_ALLWA</name>
<organism evidence="1 2">
    <name type="scientific">Allochromatium warmingii</name>
    <name type="common">Chromatium warmingii</name>
    <dbReference type="NCBI Taxonomy" id="61595"/>
    <lineage>
        <taxon>Bacteria</taxon>
        <taxon>Pseudomonadati</taxon>
        <taxon>Pseudomonadota</taxon>
        <taxon>Gammaproteobacteria</taxon>
        <taxon>Chromatiales</taxon>
        <taxon>Chromatiaceae</taxon>
        <taxon>Allochromatium</taxon>
    </lineage>
</organism>
<dbReference type="EMBL" id="FNOW01000026">
    <property type="protein sequence ID" value="SDY05439.1"/>
    <property type="molecule type" value="Genomic_DNA"/>
</dbReference>
<dbReference type="AlphaFoldDB" id="A0A1H3GSY0"/>
<reference evidence="2" key="1">
    <citation type="submission" date="2016-10" db="EMBL/GenBank/DDBJ databases">
        <authorList>
            <person name="Varghese N."/>
            <person name="Submissions S."/>
        </authorList>
    </citation>
    <scope>NUCLEOTIDE SEQUENCE [LARGE SCALE GENOMIC DNA]</scope>
    <source>
        <strain evidence="2">DSM 173</strain>
    </source>
</reference>
<sequence>MYTIIETPLFTEDARLIWSEAERGAFCAWLAAHPLAGDVIPNTGGCRKVRWIRSGMGKRGGTRVIYYNRLENGLIYLLVIYAKTERGSIPAHILKAIREELIDVH</sequence>
<evidence type="ECO:0000313" key="2">
    <source>
        <dbReference type="Proteomes" id="UP000198672"/>
    </source>
</evidence>
<dbReference type="InterPro" id="IPR009387">
    <property type="entry name" value="HigB-2"/>
</dbReference>
<dbReference type="PIRSF" id="PIRSF039032">
    <property type="entry name" value="HigB-2"/>
    <property type="match status" value="1"/>
</dbReference>
<dbReference type="OrthoDB" id="197283at2"/>